<protein>
    <submittedName>
        <fullName evidence="2">Uncharacterized protein</fullName>
    </submittedName>
</protein>
<dbReference type="Proteomes" id="UP000887580">
    <property type="component" value="Unplaced"/>
</dbReference>
<evidence type="ECO:0000313" key="2">
    <source>
        <dbReference type="WBParaSite" id="PS1159_v2.g1037.t1"/>
    </source>
</evidence>
<sequence>MSLKYENLNSPKSVKQFSSPEFSKDAETVSTNSSSSKDQLPTSKLVTKNDTHFYSQFNDDKYLKEQKSLPFVCGKGGVALPLKLELAELLKDKERIKVMCFTWNINNRVCFFFYLNHSMYICSQ</sequence>
<organism evidence="1 2">
    <name type="scientific">Panagrolaimus sp. PS1159</name>
    <dbReference type="NCBI Taxonomy" id="55785"/>
    <lineage>
        <taxon>Eukaryota</taxon>
        <taxon>Metazoa</taxon>
        <taxon>Ecdysozoa</taxon>
        <taxon>Nematoda</taxon>
        <taxon>Chromadorea</taxon>
        <taxon>Rhabditida</taxon>
        <taxon>Tylenchina</taxon>
        <taxon>Panagrolaimomorpha</taxon>
        <taxon>Panagrolaimoidea</taxon>
        <taxon>Panagrolaimidae</taxon>
        <taxon>Panagrolaimus</taxon>
    </lineage>
</organism>
<reference evidence="2" key="1">
    <citation type="submission" date="2022-11" db="UniProtKB">
        <authorList>
            <consortium name="WormBaseParasite"/>
        </authorList>
    </citation>
    <scope>IDENTIFICATION</scope>
</reference>
<accession>A0AC35ESK8</accession>
<proteinExistence type="predicted"/>
<name>A0AC35ESK8_9BILA</name>
<evidence type="ECO:0000313" key="1">
    <source>
        <dbReference type="Proteomes" id="UP000887580"/>
    </source>
</evidence>
<dbReference type="WBParaSite" id="PS1159_v2.g1037.t1">
    <property type="protein sequence ID" value="PS1159_v2.g1037.t1"/>
    <property type="gene ID" value="PS1159_v2.g1037"/>
</dbReference>